<dbReference type="EMBL" id="PUIV01000050">
    <property type="protein sequence ID" value="PWB92488.1"/>
    <property type="molecule type" value="Genomic_DNA"/>
</dbReference>
<keyword evidence="17" id="KW-1185">Reference proteome</keyword>
<evidence type="ECO:0000256" key="9">
    <source>
        <dbReference type="ARBA" id="ARBA00022958"/>
    </source>
</evidence>
<feature type="transmembrane region" description="Helical" evidence="13">
    <location>
        <begin position="246"/>
        <end position="268"/>
    </location>
</feature>
<evidence type="ECO:0000256" key="4">
    <source>
        <dbReference type="ARBA" id="ARBA00022475"/>
    </source>
</evidence>
<keyword evidence="4 13" id="KW-1003">Cell membrane</keyword>
<dbReference type="GO" id="GO:0005886">
    <property type="term" value="C:plasma membrane"/>
    <property type="evidence" value="ECO:0007669"/>
    <property type="project" value="UniProtKB-SubCell"/>
</dbReference>
<keyword evidence="11 13" id="KW-0406">Ion transport</keyword>
<dbReference type="InterPro" id="IPR053952">
    <property type="entry name" value="K_trans_C"/>
</dbReference>
<dbReference type="OrthoDB" id="9805577at2"/>
<comment type="subcellular location">
    <subcellularLocation>
        <location evidence="13">Cell membrane</location>
        <topology evidence="13">Multi-pass membrane protein</topology>
    </subcellularLocation>
    <subcellularLocation>
        <location evidence="1">Membrane</location>
        <topology evidence="1">Multi-pass membrane protein</topology>
    </subcellularLocation>
</comment>
<feature type="transmembrane region" description="Helical" evidence="13">
    <location>
        <begin position="363"/>
        <end position="384"/>
    </location>
</feature>
<feature type="transmembrane region" description="Helical" evidence="13">
    <location>
        <begin position="140"/>
        <end position="158"/>
    </location>
</feature>
<evidence type="ECO:0000256" key="5">
    <source>
        <dbReference type="ARBA" id="ARBA00022519"/>
    </source>
</evidence>
<evidence type="ECO:0000259" key="14">
    <source>
        <dbReference type="Pfam" id="PF02705"/>
    </source>
</evidence>
<protein>
    <recommendedName>
        <fullName evidence="13">Probable potassium transport system protein Kup</fullName>
    </recommendedName>
</protein>
<feature type="transmembrane region" description="Helical" evidence="13">
    <location>
        <begin position="215"/>
        <end position="234"/>
    </location>
</feature>
<feature type="transmembrane region" description="Helical" evidence="13">
    <location>
        <begin position="288"/>
        <end position="312"/>
    </location>
</feature>
<comment type="function">
    <text evidence="13">Transport of potassium into the cell. Likely operates as a K(+):H(+) symporter.</text>
</comment>
<keyword evidence="6 13" id="KW-0633">Potassium transport</keyword>
<keyword evidence="7 13" id="KW-0812">Transmembrane</keyword>
<keyword evidence="3 13" id="KW-0813">Transport</keyword>
<evidence type="ECO:0000256" key="2">
    <source>
        <dbReference type="ARBA" id="ARBA00007019"/>
    </source>
</evidence>
<evidence type="ECO:0000256" key="8">
    <source>
        <dbReference type="ARBA" id="ARBA00022847"/>
    </source>
</evidence>
<keyword evidence="12 13" id="KW-0472">Membrane</keyword>
<dbReference type="AlphaFoldDB" id="A0A2U1SLJ8"/>
<name>A0A2U1SLJ8_METSR</name>
<comment type="caution">
    <text evidence="16">The sequence shown here is derived from an EMBL/GenBank/DDBJ whole genome shotgun (WGS) entry which is preliminary data.</text>
</comment>
<evidence type="ECO:0000256" key="10">
    <source>
        <dbReference type="ARBA" id="ARBA00022989"/>
    </source>
</evidence>
<sequence length="621" mass="66967">MANSSAHADKNGVKALTLGALGVVFGDIGTSPLYTIKTAMDWSGGHVNAETALGMLSLIVWTLIIVTSVKYVAVIMRADNDGEGGILALMSLLGMKHGRHPAIIAIGMLGAALLFGDGAITPAISVLSALEGLKAPLPALAPYVVPLSVLVLIGLFALQPQGTERISRLFGPVMALWFVSIAVLGARGVIAHPSVLSAVDPRVGLHYLFTHGFEGFLLLGAVFLCATGAEALYADMGHFGRRPIRLAWYGLVLPSLVLVYAGQTALLVEGAATENPFFDLCPAPLQLPLVALATLATVIASQAIVTGAFSMARQAIQLGLSPRLAITQTSAQSYGQIYVGFVNWTLMALTLVLTITFRSSENLAAAFGIAVSLTMLLTTALMFIAMRSIWRWNLPLALLVGGVFLVVDVAFVAANLIKFFEGGWIPLVVAAILFFLMSCWSEGFEAMRKALERDTFPLADFVARFHGKPRVDGVAVYLTSRTDVVPVALLHNLKHNKVLHEHIVLLHVTTANTPRVNPAQRVDTTTLDDHFYAMTLNYGFMEQPNIPCALMLESISSPLTFNMMTTSFFVGRLTVTPLGHSRWRRLRIHIFQFMHRNALPATEFFQIPSGRVVELGGQVEV</sequence>
<keyword evidence="5" id="KW-0997">Cell inner membrane</keyword>
<evidence type="ECO:0000256" key="7">
    <source>
        <dbReference type="ARBA" id="ARBA00022692"/>
    </source>
</evidence>
<dbReference type="RefSeq" id="WP_108918607.1">
    <property type="nucleotide sequence ID" value="NZ_BGJY01000046.1"/>
</dbReference>
<reference evidence="16 17" key="1">
    <citation type="journal article" date="2018" name="Appl. Microbiol. Biotechnol.">
        <title>Co-cultivation of the strictly anaerobic methanogen Methanosarcina barkeri with aerobic methanotrophs in an oxygen-limited membrane bioreactor.</title>
        <authorList>
            <person name="In 't Zandt M.H."/>
            <person name="van den Bosch T.J.M."/>
            <person name="Rijkers R."/>
            <person name="van Kessel M.A.H.J."/>
            <person name="Jetten M.S.M."/>
            <person name="Welte C.U."/>
        </authorList>
    </citation>
    <scope>NUCLEOTIDE SEQUENCE [LARGE SCALE GENOMIC DNA]</scope>
    <source>
        <strain evidence="16 17">DSM 17706</strain>
    </source>
</reference>
<dbReference type="InterPro" id="IPR023051">
    <property type="entry name" value="Kup"/>
</dbReference>
<dbReference type="GO" id="GO:0015079">
    <property type="term" value="F:potassium ion transmembrane transporter activity"/>
    <property type="evidence" value="ECO:0007669"/>
    <property type="project" value="UniProtKB-UniRule"/>
</dbReference>
<dbReference type="Proteomes" id="UP000245137">
    <property type="component" value="Unassembled WGS sequence"/>
</dbReference>
<evidence type="ECO:0000256" key="13">
    <source>
        <dbReference type="HAMAP-Rule" id="MF_01522"/>
    </source>
</evidence>
<evidence type="ECO:0000259" key="15">
    <source>
        <dbReference type="Pfam" id="PF22776"/>
    </source>
</evidence>
<dbReference type="PANTHER" id="PTHR30540:SF79">
    <property type="entry name" value="LOW AFFINITY POTASSIUM TRANSPORT SYSTEM PROTEIN KUP"/>
    <property type="match status" value="1"/>
</dbReference>
<dbReference type="PANTHER" id="PTHR30540">
    <property type="entry name" value="OSMOTIC STRESS POTASSIUM TRANSPORTER"/>
    <property type="match status" value="1"/>
</dbReference>
<feature type="transmembrane region" description="Helical" evidence="13">
    <location>
        <begin position="54"/>
        <end position="73"/>
    </location>
</feature>
<dbReference type="InterPro" id="IPR003855">
    <property type="entry name" value="K+_transporter"/>
</dbReference>
<evidence type="ECO:0000313" key="16">
    <source>
        <dbReference type="EMBL" id="PWB92488.1"/>
    </source>
</evidence>
<gene>
    <name evidence="13" type="primary">kup</name>
    <name evidence="16" type="ORF">C5689_17945</name>
</gene>
<organism evidence="16 17">
    <name type="scientific">Methylosinus sporium</name>
    <dbReference type="NCBI Taxonomy" id="428"/>
    <lineage>
        <taxon>Bacteria</taxon>
        <taxon>Pseudomonadati</taxon>
        <taxon>Pseudomonadota</taxon>
        <taxon>Alphaproteobacteria</taxon>
        <taxon>Hyphomicrobiales</taxon>
        <taxon>Methylocystaceae</taxon>
        <taxon>Methylosinus</taxon>
    </lineage>
</organism>
<evidence type="ECO:0000256" key="11">
    <source>
        <dbReference type="ARBA" id="ARBA00023065"/>
    </source>
</evidence>
<feature type="domain" description="K+ potassium transporter C-terminal" evidence="15">
    <location>
        <begin position="473"/>
        <end position="620"/>
    </location>
</feature>
<dbReference type="InterPro" id="IPR053951">
    <property type="entry name" value="K_trans_N"/>
</dbReference>
<dbReference type="Pfam" id="PF22776">
    <property type="entry name" value="K_trans_C"/>
    <property type="match status" value="1"/>
</dbReference>
<dbReference type="HAMAP" id="MF_01522">
    <property type="entry name" value="Kup"/>
    <property type="match status" value="1"/>
</dbReference>
<keyword evidence="10 13" id="KW-1133">Transmembrane helix</keyword>
<feature type="transmembrane region" description="Helical" evidence="13">
    <location>
        <begin position="396"/>
        <end position="417"/>
    </location>
</feature>
<feature type="transmembrane region" description="Helical" evidence="13">
    <location>
        <begin position="333"/>
        <end position="357"/>
    </location>
</feature>
<dbReference type="Pfam" id="PF02705">
    <property type="entry name" value="K_trans"/>
    <property type="match status" value="1"/>
</dbReference>
<comment type="catalytic activity">
    <reaction evidence="13">
        <text>K(+)(in) + H(+)(in) = K(+)(out) + H(+)(out)</text>
        <dbReference type="Rhea" id="RHEA:28490"/>
        <dbReference type="ChEBI" id="CHEBI:15378"/>
        <dbReference type="ChEBI" id="CHEBI:29103"/>
    </reaction>
</comment>
<accession>A0A2U1SLJ8</accession>
<evidence type="ECO:0000256" key="6">
    <source>
        <dbReference type="ARBA" id="ARBA00022538"/>
    </source>
</evidence>
<evidence type="ECO:0000256" key="12">
    <source>
        <dbReference type="ARBA" id="ARBA00023136"/>
    </source>
</evidence>
<keyword evidence="8 13" id="KW-0769">Symport</keyword>
<proteinExistence type="inferred from homology"/>
<evidence type="ECO:0000256" key="1">
    <source>
        <dbReference type="ARBA" id="ARBA00004141"/>
    </source>
</evidence>
<evidence type="ECO:0000256" key="3">
    <source>
        <dbReference type="ARBA" id="ARBA00022448"/>
    </source>
</evidence>
<feature type="transmembrane region" description="Helical" evidence="13">
    <location>
        <begin position="12"/>
        <end position="34"/>
    </location>
</feature>
<keyword evidence="9 13" id="KW-0630">Potassium</keyword>
<feature type="domain" description="K+ potassium transporter integral membrane" evidence="14">
    <location>
        <begin position="16"/>
        <end position="463"/>
    </location>
</feature>
<evidence type="ECO:0000313" key="17">
    <source>
        <dbReference type="Proteomes" id="UP000245137"/>
    </source>
</evidence>
<feature type="transmembrane region" description="Helical" evidence="13">
    <location>
        <begin position="102"/>
        <end position="120"/>
    </location>
</feature>
<feature type="transmembrane region" description="Helical" evidence="13">
    <location>
        <begin position="423"/>
        <end position="440"/>
    </location>
</feature>
<dbReference type="GO" id="GO:0015293">
    <property type="term" value="F:symporter activity"/>
    <property type="evidence" value="ECO:0007669"/>
    <property type="project" value="UniProtKB-UniRule"/>
</dbReference>
<feature type="transmembrane region" description="Helical" evidence="13">
    <location>
        <begin position="170"/>
        <end position="195"/>
    </location>
</feature>
<comment type="similarity">
    <text evidence="2 13">Belongs to the HAK/KUP transporter (TC 2.A.72) family.</text>
</comment>